<dbReference type="Gene3D" id="3.40.50.720">
    <property type="entry name" value="NAD(P)-binding Rossmann-like Domain"/>
    <property type="match status" value="1"/>
</dbReference>
<dbReference type="InterPro" id="IPR009081">
    <property type="entry name" value="PP-bd_ACP"/>
</dbReference>
<evidence type="ECO:0000259" key="6">
    <source>
        <dbReference type="PROSITE" id="PS52004"/>
    </source>
</evidence>
<name>A0A316D316_9BACL</name>
<dbReference type="Proteomes" id="UP000245634">
    <property type="component" value="Unassembled WGS sequence"/>
</dbReference>
<dbReference type="Pfam" id="PF00109">
    <property type="entry name" value="ketoacyl-synt"/>
    <property type="match status" value="1"/>
</dbReference>
<dbReference type="RefSeq" id="WP_109691084.1">
    <property type="nucleotide sequence ID" value="NZ_QGGL01000023.1"/>
</dbReference>
<dbReference type="InterPro" id="IPR036736">
    <property type="entry name" value="ACP-like_sf"/>
</dbReference>
<dbReference type="GO" id="GO:0005737">
    <property type="term" value="C:cytoplasm"/>
    <property type="evidence" value="ECO:0007669"/>
    <property type="project" value="TreeGrafter"/>
</dbReference>
<dbReference type="Gene3D" id="3.30.559.30">
    <property type="entry name" value="Nonribosomal peptide synthetase, condensation domain"/>
    <property type="match status" value="1"/>
</dbReference>
<evidence type="ECO:0000256" key="2">
    <source>
        <dbReference type="ARBA" id="ARBA00022450"/>
    </source>
</evidence>
<dbReference type="InterPro" id="IPR006162">
    <property type="entry name" value="Ppantetheine_attach_site"/>
</dbReference>
<comment type="caution">
    <text evidence="7">The sequence shown here is derived from an EMBL/GenBank/DDBJ whole genome shotgun (WGS) entry which is preliminary data.</text>
</comment>
<dbReference type="SMART" id="SM00822">
    <property type="entry name" value="PKS_KR"/>
    <property type="match status" value="1"/>
</dbReference>
<dbReference type="PROSITE" id="PS52004">
    <property type="entry name" value="KS3_2"/>
    <property type="match status" value="1"/>
</dbReference>
<dbReference type="EMBL" id="QGGL01000023">
    <property type="protein sequence ID" value="PWK05382.1"/>
    <property type="molecule type" value="Genomic_DNA"/>
</dbReference>
<dbReference type="InterPro" id="IPR013968">
    <property type="entry name" value="PKS_KR"/>
</dbReference>
<dbReference type="Gene3D" id="1.10.1240.100">
    <property type="match status" value="1"/>
</dbReference>
<dbReference type="GO" id="GO:0006633">
    <property type="term" value="P:fatty acid biosynthetic process"/>
    <property type="evidence" value="ECO:0007669"/>
    <property type="project" value="InterPro"/>
</dbReference>
<dbReference type="SMART" id="SM00825">
    <property type="entry name" value="PKS_KS"/>
    <property type="match status" value="1"/>
</dbReference>
<keyword evidence="2" id="KW-0596">Phosphopantetheine</keyword>
<dbReference type="GO" id="GO:0005886">
    <property type="term" value="C:plasma membrane"/>
    <property type="evidence" value="ECO:0007669"/>
    <property type="project" value="TreeGrafter"/>
</dbReference>
<dbReference type="Gene3D" id="1.10.1200.10">
    <property type="entry name" value="ACP-like"/>
    <property type="match status" value="1"/>
</dbReference>
<dbReference type="InterPro" id="IPR057326">
    <property type="entry name" value="KR_dom"/>
</dbReference>
<dbReference type="Pfam" id="PF21394">
    <property type="entry name" value="Beta-ketacyl_N"/>
    <property type="match status" value="1"/>
</dbReference>
<dbReference type="InterPro" id="IPR050091">
    <property type="entry name" value="PKS_NRPS_Biosynth_Enz"/>
</dbReference>
<comment type="cofactor">
    <cofactor evidence="1">
        <name>pantetheine 4'-phosphate</name>
        <dbReference type="ChEBI" id="CHEBI:47942"/>
    </cofactor>
</comment>
<dbReference type="PANTHER" id="PTHR43775">
    <property type="entry name" value="FATTY ACID SYNTHASE"/>
    <property type="match status" value="1"/>
</dbReference>
<dbReference type="CDD" id="cd19531">
    <property type="entry name" value="LCL_NRPS-like"/>
    <property type="match status" value="1"/>
</dbReference>
<dbReference type="GO" id="GO:0031177">
    <property type="term" value="F:phosphopantetheine binding"/>
    <property type="evidence" value="ECO:0007669"/>
    <property type="project" value="InterPro"/>
</dbReference>
<dbReference type="Pfam" id="PF02801">
    <property type="entry name" value="Ketoacyl-synt_C"/>
    <property type="match status" value="1"/>
</dbReference>
<dbReference type="CDD" id="cd08953">
    <property type="entry name" value="KR_2_SDR_x"/>
    <property type="match status" value="1"/>
</dbReference>
<dbReference type="SUPFAM" id="SSF52777">
    <property type="entry name" value="CoA-dependent acyltransferases"/>
    <property type="match status" value="2"/>
</dbReference>
<dbReference type="Gene3D" id="3.30.559.10">
    <property type="entry name" value="Chloramphenicol acetyltransferase-like domain"/>
    <property type="match status" value="1"/>
</dbReference>
<dbReference type="InterPro" id="IPR036291">
    <property type="entry name" value="NAD(P)-bd_dom_sf"/>
</dbReference>
<evidence type="ECO:0000256" key="1">
    <source>
        <dbReference type="ARBA" id="ARBA00001957"/>
    </source>
</evidence>
<reference evidence="7 8" key="1">
    <citation type="submission" date="2018-05" db="EMBL/GenBank/DDBJ databases">
        <title>Genomic Encyclopedia of Type Strains, Phase IV (KMG-IV): sequencing the most valuable type-strain genomes for metagenomic binning, comparative biology and taxonomic classification.</title>
        <authorList>
            <person name="Goeker M."/>
        </authorList>
    </citation>
    <scope>NUCLEOTIDE SEQUENCE [LARGE SCALE GENOMIC DNA]</scope>
    <source>
        <strain evidence="7 8">DSM 18773</strain>
    </source>
</reference>
<accession>A0A316D316</accession>
<dbReference type="SUPFAM" id="SSF47336">
    <property type="entry name" value="ACP-like"/>
    <property type="match status" value="1"/>
</dbReference>
<feature type="domain" description="Ketosynthase family 3 (KS3)" evidence="6">
    <location>
        <begin position="37"/>
        <end position="464"/>
    </location>
</feature>
<gene>
    <name evidence="7" type="ORF">C7459_1237</name>
</gene>
<dbReference type="Pfam" id="PF08659">
    <property type="entry name" value="KR"/>
    <property type="match status" value="1"/>
</dbReference>
<dbReference type="PROSITE" id="PS00606">
    <property type="entry name" value="KS3_1"/>
    <property type="match status" value="1"/>
</dbReference>
<keyword evidence="3" id="KW-0597">Phosphoprotein</keyword>
<evidence type="ECO:0000256" key="3">
    <source>
        <dbReference type="ARBA" id="ARBA00022553"/>
    </source>
</evidence>
<evidence type="ECO:0000313" key="7">
    <source>
        <dbReference type="EMBL" id="PWK05382.1"/>
    </source>
</evidence>
<dbReference type="PROSITE" id="PS00012">
    <property type="entry name" value="PHOSPHOPANTETHEINE"/>
    <property type="match status" value="1"/>
</dbReference>
<dbReference type="PROSITE" id="PS50075">
    <property type="entry name" value="CARRIER"/>
    <property type="match status" value="1"/>
</dbReference>
<dbReference type="Gene3D" id="3.40.47.10">
    <property type="match status" value="1"/>
</dbReference>
<dbReference type="InterPro" id="IPR001242">
    <property type="entry name" value="Condensation_dom"/>
</dbReference>
<sequence>MEKLLRFVLEGTSKGQIDKQAAAQLLHLIKSEEWKGDEEIAIIGVSANLPHVRDLDEFWENLKHHVDFIGPFPETRRADIDRYLEYTGLEDIDDLSYLDSAYLKEIDKFDYKLFRLSPKEASLMDPYQRLFLQQAWSAIEDAGYGGKKIAKTATGVFVGYASNAKDCYQKMILEVNPDDMSMAGVGNVTAMMPSRISYLLDLKGPTMVLDTACSSAMVAVHSACQAIRNGDCEMAIAGSVRINLFPYEKEYLKFGLESDDGRTRTFDNLSNGAGMGEAILTILLKPLSKALKDRDHIHAVIKGSAINQDGASIGITAPNPDAQMDVILKAWQKAGINPETLSYIEAHGTGTSLGDPLELDGLERAFRRYTDKNQITALGSVKTNLGHTFESSGLAGLMKCLMVLKNRTIPPNLHFNRPNQKFSFQESPVYVSTRLRPYEGEDPMRCGISSFGFSGTNVHMVMEEAPAIVRESDVQAQHQVFTLSARTETALRESVNNYVRFLDGKGQALHIADICYTANTGRAHFEHRLALVVQDVAELRARLAHVQANGLESSPAQRLFYSLHKVVPPTKTERTEQEITEREKTEFSRRSEEQVNRFLEAQGRDEQPFLDLCELYVRGADVAWEALYAAEPVRKVSLPIYPFEAHRCWLDVPEGRMQSAPVKQPDLFFDLRWKQQRVTTAPARTDRGPVLLLLDEKGLGQQLAQRYRSVGRQVIEVEWGTSYQQVDEHRYVLSGDETEYDQLVHDLQNVAFDKVLHLFSIRERAVTSLEELEATQKSGVYSLFYLTRALAKAQVERQIDVVLVAEHASEVTGAETAMRPENATLFGMGKVVLKEHANLACRCLDLDENASIEAIWGELAINTGLYQVALRDNVRYVEEFTEIDVKKAPDRKLTIREDGVYLITGGTGGIGLEVAKWMASQNRIKLVLINRTPMPARERWQEILDAGEDRSNIDKIRNVQQIEALGATVECVSADVANREQLQAVVDEMRAKFGRFHGVVHGAGVGGGEAIVLRKEQDFHNIFNPKVQGTWNLDELTWEDELDFMVLFSSIATLFSAPTQSEYIAANAYLDTYAAYRNKRGRRTVTINWSTWRETGMSVHHNFTVDTLFKSIMIREAIDGLELVLNKDVPKALIGEINYDSKIIHLLDRFQFGLSKKVSRELDKRVGHVRKNLANRTSATIDSVKLTGRESGAYSDLEASVGMIWAKVLGFAELSIYDNFFELGGDSILALKMANKINEELGVEIGAAELLTLLTVADLVKHLEVLGADASSRTASLYSLLAPIEEQERYPASSAQKRLYVIDQLEGNGITYNLSKAITIDGPLDVDRVEHAFQQLIARHETLRTSFELVDGEPFQRVHPHAEFRVERDVVAAEAIRDRLTAFVRPFDLSRAPLFRIGVFEQEAQRHTLAFDMHHIITDGVSIDILIEEFVKLYEGQALDAVGLQYKDYAAWQQRIRQEGLLDKQEEYWLNTFSGEIPLLELPTDFPRKAVKSDAGDMLTITLSPELRENIYKLTKSTGTTLFMLLFSAYNVLLSKYAAQEDIVIGTPILGRPHRDLDRILGMFVNTLVLRNRPSGEKRFVDFLKEVHEHTIKAFENQDYQLEEFISKLRIQRDRSRNPLFDVLFVLQNVGVSEMRLQDLEITPYEFENTTAKFDLELEAFERETAITLNLYYATDLYRTETATRMLGDYVALLEALCSQGDVLIRDIELESSRRLGEAGSDEDESEDVEFNF</sequence>
<dbReference type="GO" id="GO:0004312">
    <property type="term" value="F:fatty acid synthase activity"/>
    <property type="evidence" value="ECO:0007669"/>
    <property type="project" value="TreeGrafter"/>
</dbReference>
<dbReference type="InterPro" id="IPR023213">
    <property type="entry name" value="CAT-like_dom_sf"/>
</dbReference>
<dbReference type="Pfam" id="PF22621">
    <property type="entry name" value="CurL-like_PKS_C"/>
    <property type="match status" value="1"/>
</dbReference>
<dbReference type="InterPro" id="IPR020806">
    <property type="entry name" value="PKS_PP-bd"/>
</dbReference>
<dbReference type="Pfam" id="PF00668">
    <property type="entry name" value="Condensation"/>
    <property type="match status" value="1"/>
</dbReference>
<feature type="domain" description="Carrier" evidence="5">
    <location>
        <begin position="1192"/>
        <end position="1267"/>
    </location>
</feature>
<dbReference type="GO" id="GO:0004315">
    <property type="term" value="F:3-oxoacyl-[acyl-carrier-protein] synthase activity"/>
    <property type="evidence" value="ECO:0007669"/>
    <property type="project" value="InterPro"/>
</dbReference>
<dbReference type="InterPro" id="IPR014030">
    <property type="entry name" value="Ketoacyl_synth_N"/>
</dbReference>
<evidence type="ECO:0000313" key="8">
    <source>
        <dbReference type="Proteomes" id="UP000245634"/>
    </source>
</evidence>
<protein>
    <submittedName>
        <fullName evidence="7">Phosphopantetheine binding protein</fullName>
    </submittedName>
</protein>
<dbReference type="OrthoDB" id="9765680at2"/>
<dbReference type="SUPFAM" id="SSF51735">
    <property type="entry name" value="NAD(P)-binding Rossmann-fold domains"/>
    <property type="match status" value="2"/>
</dbReference>
<dbReference type="GO" id="GO:0071770">
    <property type="term" value="P:DIM/DIP cell wall layer assembly"/>
    <property type="evidence" value="ECO:0007669"/>
    <property type="project" value="TreeGrafter"/>
</dbReference>
<dbReference type="SMART" id="SM00823">
    <property type="entry name" value="PKS_PP"/>
    <property type="match status" value="1"/>
</dbReference>
<dbReference type="InterPro" id="IPR014031">
    <property type="entry name" value="Ketoacyl_synth_C"/>
</dbReference>
<proteinExistence type="predicted"/>
<keyword evidence="8" id="KW-1185">Reference proteome</keyword>
<dbReference type="Pfam" id="PF00550">
    <property type="entry name" value="PP-binding"/>
    <property type="match status" value="1"/>
</dbReference>
<dbReference type="CDD" id="cd00833">
    <property type="entry name" value="PKS"/>
    <property type="match status" value="1"/>
</dbReference>
<dbReference type="InterPro" id="IPR018201">
    <property type="entry name" value="Ketoacyl_synth_AS"/>
</dbReference>
<dbReference type="PANTHER" id="PTHR43775:SF37">
    <property type="entry name" value="SI:DKEY-61P9.11"/>
    <property type="match status" value="1"/>
</dbReference>
<evidence type="ECO:0000256" key="4">
    <source>
        <dbReference type="ARBA" id="ARBA00022679"/>
    </source>
</evidence>
<keyword evidence="4" id="KW-0808">Transferase</keyword>
<evidence type="ECO:0000259" key="5">
    <source>
        <dbReference type="PROSITE" id="PS50075"/>
    </source>
</evidence>
<dbReference type="InterPro" id="IPR016039">
    <property type="entry name" value="Thiolase-like"/>
</dbReference>
<dbReference type="SUPFAM" id="SSF53901">
    <property type="entry name" value="Thiolase-like"/>
    <property type="match status" value="1"/>
</dbReference>
<organism evidence="7 8">
    <name type="scientific">Tumebacillus permanentifrigoris</name>
    <dbReference type="NCBI Taxonomy" id="378543"/>
    <lineage>
        <taxon>Bacteria</taxon>
        <taxon>Bacillati</taxon>
        <taxon>Bacillota</taxon>
        <taxon>Bacilli</taxon>
        <taxon>Bacillales</taxon>
        <taxon>Alicyclobacillaceae</taxon>
        <taxon>Tumebacillus</taxon>
    </lineage>
</organism>
<dbReference type="InterPro" id="IPR020841">
    <property type="entry name" value="PKS_Beta-ketoAc_synthase_dom"/>
</dbReference>
<dbReference type="InterPro" id="IPR049490">
    <property type="entry name" value="C883_1060-like_KR_N"/>
</dbReference>